<feature type="compositionally biased region" description="Basic and acidic residues" evidence="1">
    <location>
        <begin position="186"/>
        <end position="220"/>
    </location>
</feature>
<feature type="non-terminal residue" evidence="2">
    <location>
        <position position="1"/>
    </location>
</feature>
<gene>
    <name evidence="2" type="ORF">AVDCRST_MAG40-744</name>
</gene>
<feature type="non-terminal residue" evidence="2">
    <location>
        <position position="288"/>
    </location>
</feature>
<feature type="compositionally biased region" description="Basic residues" evidence="1">
    <location>
        <begin position="9"/>
        <end position="31"/>
    </location>
</feature>
<feature type="region of interest" description="Disordered" evidence="1">
    <location>
        <begin position="1"/>
        <end position="288"/>
    </location>
</feature>
<protein>
    <submittedName>
        <fullName evidence="2">Uncharacterized protein</fullName>
    </submittedName>
</protein>
<feature type="compositionally biased region" description="Basic residues" evidence="1">
    <location>
        <begin position="58"/>
        <end position="67"/>
    </location>
</feature>
<organism evidence="2">
    <name type="scientific">uncultured Gemmatimonadaceae bacterium</name>
    <dbReference type="NCBI Taxonomy" id="246130"/>
    <lineage>
        <taxon>Bacteria</taxon>
        <taxon>Pseudomonadati</taxon>
        <taxon>Gemmatimonadota</taxon>
        <taxon>Gemmatimonadia</taxon>
        <taxon>Gemmatimonadales</taxon>
        <taxon>Gemmatimonadaceae</taxon>
        <taxon>environmental samples</taxon>
    </lineage>
</organism>
<feature type="compositionally biased region" description="Basic residues" evidence="1">
    <location>
        <begin position="221"/>
        <end position="235"/>
    </location>
</feature>
<proteinExistence type="predicted"/>
<dbReference type="AlphaFoldDB" id="A0A6J4KIJ2"/>
<evidence type="ECO:0000313" key="2">
    <source>
        <dbReference type="EMBL" id="CAA9307073.1"/>
    </source>
</evidence>
<feature type="compositionally biased region" description="Basic and acidic residues" evidence="1">
    <location>
        <begin position="236"/>
        <end position="274"/>
    </location>
</feature>
<accession>A0A6J4KIJ2</accession>
<feature type="compositionally biased region" description="Basic residues" evidence="1">
    <location>
        <begin position="145"/>
        <end position="155"/>
    </location>
</feature>
<feature type="compositionally biased region" description="Basic residues" evidence="1">
    <location>
        <begin position="120"/>
        <end position="135"/>
    </location>
</feature>
<sequence>AASPSTRGLPRRAPRHARAGRTGLLRRRRPGGRHDGALWPDHARRVREPGGERDQHRPGHRPRHASPRQRDDRGAPGPVGGAVGRERQQRRRHAEPRRAGDAHPRRLARQRARADEREHRRPRPPRGGRRARRERRGGDGERAVRFRRPRGGSHAHHPDRSGQQRARREQRHRLPAERQLHRRPHLLGEQRDALRRGPPRRHGDRERERDRERKRQPDPRRAHHRPPRRSRQRLRHVAEPRGRRVPAQRERRDAPAEQLLRHGDQPHQQRDRAGQRRHRPGRAVGGLL</sequence>
<dbReference type="EMBL" id="CADCTX010000213">
    <property type="protein sequence ID" value="CAA9307073.1"/>
    <property type="molecule type" value="Genomic_DNA"/>
</dbReference>
<feature type="compositionally biased region" description="Basic and acidic residues" evidence="1">
    <location>
        <begin position="32"/>
        <end position="57"/>
    </location>
</feature>
<reference evidence="2" key="1">
    <citation type="submission" date="2020-02" db="EMBL/GenBank/DDBJ databases">
        <authorList>
            <person name="Meier V. D."/>
        </authorList>
    </citation>
    <scope>NUCLEOTIDE SEQUENCE</scope>
    <source>
        <strain evidence="2">AVDCRST_MAG40</strain>
    </source>
</reference>
<evidence type="ECO:0000256" key="1">
    <source>
        <dbReference type="SAM" id="MobiDB-lite"/>
    </source>
</evidence>
<name>A0A6J4KIJ2_9BACT</name>